<accession>A0AAT9GLL4</accession>
<reference evidence="1" key="1">
    <citation type="submission" date="2024-02" db="EMBL/GenBank/DDBJ databases">
        <title>Sediminibacterium planktonica sp. nov. and Sediminibacterium longus sp. nov., isolated from surface lake and river water.</title>
        <authorList>
            <person name="Watanabe K."/>
            <person name="Takemine S."/>
            <person name="Ishii Y."/>
            <person name="Ogata Y."/>
            <person name="Shindo C."/>
            <person name="Suda W."/>
        </authorList>
    </citation>
    <scope>NUCLEOTIDE SEQUENCE</scope>
    <source>
        <strain evidence="1">KACHI17</strain>
    </source>
</reference>
<dbReference type="RefSeq" id="WP_353549036.1">
    <property type="nucleotide sequence ID" value="NZ_AP029612.1"/>
</dbReference>
<dbReference type="AlphaFoldDB" id="A0AAT9GLL4"/>
<evidence type="ECO:0008006" key="2">
    <source>
        <dbReference type="Google" id="ProtNLM"/>
    </source>
</evidence>
<organism evidence="1">
    <name type="scientific">Sediminibacterium sp. KACHI17</name>
    <dbReference type="NCBI Taxonomy" id="1751071"/>
    <lineage>
        <taxon>Bacteria</taxon>
        <taxon>Pseudomonadati</taxon>
        <taxon>Bacteroidota</taxon>
        <taxon>Chitinophagia</taxon>
        <taxon>Chitinophagales</taxon>
        <taxon>Chitinophagaceae</taxon>
        <taxon>Sediminibacterium</taxon>
    </lineage>
</organism>
<dbReference type="EMBL" id="AP029612">
    <property type="protein sequence ID" value="BFG71403.1"/>
    <property type="molecule type" value="Genomic_DNA"/>
</dbReference>
<dbReference type="Pfam" id="PF11751">
    <property type="entry name" value="PorP_SprF"/>
    <property type="match status" value="1"/>
</dbReference>
<dbReference type="NCBIfam" id="TIGR03519">
    <property type="entry name" value="T9SS_PorP_fam"/>
    <property type="match status" value="1"/>
</dbReference>
<name>A0AAT9GLL4_9BACT</name>
<proteinExistence type="predicted"/>
<evidence type="ECO:0000313" key="1">
    <source>
        <dbReference type="EMBL" id="BFG71403.1"/>
    </source>
</evidence>
<gene>
    <name evidence="1" type="ORF">KACHI17_22840</name>
</gene>
<sequence>MNRNSTLRFIAIIAIFISGKVYGQDFTFSQFYEQPLLRNPALAGVFTGDIRASLAHRSQWGSVTVPYKTSSMSIEHKIPMGGKNDFLTIASQMSIDVAGDLRLRRTQILPAINYHKSLSNDADTYLSLAFMGGPVSSQFDASKLKMGDQFRGGEYNASNPTAQRITNSGYSYWDLSTGLSLSTSFNDKTRVYVAAGLSHVTNPTIKSVTGSTENFLSPRLSFNAGINAPSGERSRIMGFIDYFTQNSNKQILGGVLYGMTIREYDDGNEPDLFYIGSFMRWGDALIPTVKMEFEHFSIGVSYDVNISKLKVVSNWRGGLELTATYRGFLKIRNSTVDKTRCVRF</sequence>
<protein>
    <recommendedName>
        <fullName evidence="2">Type IX secretion system membrane protein PorP/SprF</fullName>
    </recommendedName>
</protein>
<dbReference type="InterPro" id="IPR019861">
    <property type="entry name" value="PorP/SprF_Bacteroidetes"/>
</dbReference>